<feature type="region of interest" description="Disordered" evidence="5">
    <location>
        <begin position="402"/>
        <end position="434"/>
    </location>
</feature>
<evidence type="ECO:0000256" key="1">
    <source>
        <dbReference type="ARBA" id="ARBA00004141"/>
    </source>
</evidence>
<evidence type="ECO:0000256" key="5">
    <source>
        <dbReference type="SAM" id="MobiDB-lite"/>
    </source>
</evidence>
<dbReference type="Pfam" id="PF06398">
    <property type="entry name" value="Pex24p"/>
    <property type="match status" value="1"/>
</dbReference>
<keyword evidence="3" id="KW-1133">Transmembrane helix</keyword>
<gene>
    <name evidence="7" type="ORF">IL334_001814</name>
</gene>
<dbReference type="RefSeq" id="XP_062789618.1">
    <property type="nucleotide sequence ID" value="XM_062933567.1"/>
</dbReference>
<sequence length="585" mass="64595">MSDTPSIPSHLLPFLPSSAIPIPSPSSSSSTLTNNTDTRHNINVNRNTSKTSIPTFPPVSAAAPPPKKSSTISMSLSTNVSDLLLSSLLPPNLPKLPSSIPSSGGRKGVGAPRELSTQKEGLSLPLVSNNFRRFVTRVGPVFWLQDRIEEILFWRKPIWTWAWMMTWTFICFQPRALLLLPSLILMLILLHTHERLAPLPSLLGISIPPSTATDRFQPPSPNPAGNPNASGGGFTSTSTKDADGETVEKVVVPPKEAESAVDYYMNLQAIQNLMGLISDGYDYIAPKLASLQSTNPPSSTLSLPITPTHLVLLLLPPTFLLPLTPSALIPYLLLPMGLSPPLLFHPNVTPFIYTLPSHPVIRKIRSYIENFLLDDRLSDEIGRSTISKVEVWENERLDPKISSSLSSNTTNANSSSLTSLSNTSNSQSSVLPTIPNGSWSSKNLRASDRSPWIKVNNDQSKWKSIEDLPMPSSSDAKNSENENSKENKEAKLVLALKQGWQWIPGEDWRIDLSGLWSDHGVDEEGWLYTDDSWQNPAPTPYTEADIPSNDKSLTVTAGMMPGLALRRTTRRRRWWRRVYEISHEV</sequence>
<feature type="region of interest" description="Disordered" evidence="5">
    <location>
        <begin position="213"/>
        <end position="248"/>
    </location>
</feature>
<feature type="region of interest" description="Disordered" evidence="5">
    <location>
        <begin position="1"/>
        <end position="71"/>
    </location>
</feature>
<proteinExistence type="predicted"/>
<dbReference type="PANTHER" id="PTHR28304:SF2">
    <property type="entry name" value="PEROXISOMAL MEMBRANE PROTEIN PEX29"/>
    <property type="match status" value="1"/>
</dbReference>
<evidence type="ECO:0000313" key="8">
    <source>
        <dbReference type="Proteomes" id="UP001329825"/>
    </source>
</evidence>
<evidence type="ECO:0000256" key="3">
    <source>
        <dbReference type="ARBA" id="ARBA00022989"/>
    </source>
</evidence>
<dbReference type="InterPro" id="IPR052816">
    <property type="entry name" value="Peroxisomal_Membrane_PEX28-32"/>
</dbReference>
<dbReference type="PANTHER" id="PTHR28304">
    <property type="entry name" value="PEROXISOMAL MEMBRANE PROTEIN PEX29"/>
    <property type="match status" value="1"/>
</dbReference>
<organism evidence="7 8">
    <name type="scientific">Kwoniella shivajii</name>
    <dbReference type="NCBI Taxonomy" id="564305"/>
    <lineage>
        <taxon>Eukaryota</taxon>
        <taxon>Fungi</taxon>
        <taxon>Dikarya</taxon>
        <taxon>Basidiomycota</taxon>
        <taxon>Agaricomycotina</taxon>
        <taxon>Tremellomycetes</taxon>
        <taxon>Tremellales</taxon>
        <taxon>Cryptococcaceae</taxon>
        <taxon>Kwoniella</taxon>
    </lineage>
</organism>
<dbReference type="EMBL" id="CP141882">
    <property type="protein sequence ID" value="WRT64878.1"/>
    <property type="molecule type" value="Genomic_DNA"/>
</dbReference>
<dbReference type="Proteomes" id="UP001329825">
    <property type="component" value="Chromosome 2"/>
</dbReference>
<feature type="domain" description="TECPR1-like DysF" evidence="6">
    <location>
        <begin position="122"/>
        <end position="537"/>
    </location>
</feature>
<keyword evidence="2" id="KW-0812">Transmembrane</keyword>
<comment type="subcellular location">
    <subcellularLocation>
        <location evidence="1">Membrane</location>
        <topology evidence="1">Multi-pass membrane protein</topology>
    </subcellularLocation>
</comment>
<evidence type="ECO:0000313" key="7">
    <source>
        <dbReference type="EMBL" id="WRT64878.1"/>
    </source>
</evidence>
<evidence type="ECO:0000259" key="6">
    <source>
        <dbReference type="Pfam" id="PF06398"/>
    </source>
</evidence>
<dbReference type="InterPro" id="IPR010482">
    <property type="entry name" value="TECPR1-like_DysF"/>
</dbReference>
<evidence type="ECO:0000256" key="2">
    <source>
        <dbReference type="ARBA" id="ARBA00022692"/>
    </source>
</evidence>
<feature type="compositionally biased region" description="Polar residues" evidence="5">
    <location>
        <begin position="31"/>
        <end position="54"/>
    </location>
</feature>
<name>A0ABZ1CT79_9TREE</name>
<feature type="compositionally biased region" description="Low complexity" evidence="5">
    <location>
        <begin position="16"/>
        <end position="30"/>
    </location>
</feature>
<feature type="region of interest" description="Disordered" evidence="5">
    <location>
        <begin position="96"/>
        <end position="115"/>
    </location>
</feature>
<accession>A0ABZ1CT79</accession>
<protein>
    <recommendedName>
        <fullName evidence="6">TECPR1-like DysF domain-containing protein</fullName>
    </recommendedName>
</protein>
<reference evidence="7 8" key="1">
    <citation type="submission" date="2024-01" db="EMBL/GenBank/DDBJ databases">
        <title>Comparative genomics of Cryptococcus and Kwoniella reveals pathogenesis evolution and contrasting modes of karyotype evolution via chromosome fusion or intercentromeric recombination.</title>
        <authorList>
            <person name="Coelho M.A."/>
            <person name="David-Palma M."/>
            <person name="Shea T."/>
            <person name="Bowers K."/>
            <person name="McGinley-Smith S."/>
            <person name="Mohammad A.W."/>
            <person name="Gnirke A."/>
            <person name="Yurkov A.M."/>
            <person name="Nowrousian M."/>
            <person name="Sun S."/>
            <person name="Cuomo C.A."/>
            <person name="Heitman J."/>
        </authorList>
    </citation>
    <scope>NUCLEOTIDE SEQUENCE [LARGE SCALE GENOMIC DNA]</scope>
    <source>
        <strain evidence="7">CBS 11374</strain>
    </source>
</reference>
<evidence type="ECO:0000256" key="4">
    <source>
        <dbReference type="ARBA" id="ARBA00023136"/>
    </source>
</evidence>
<dbReference type="GeneID" id="87953945"/>
<feature type="compositionally biased region" description="Basic and acidic residues" evidence="5">
    <location>
        <begin position="477"/>
        <end position="487"/>
    </location>
</feature>
<feature type="compositionally biased region" description="Low complexity" evidence="5">
    <location>
        <begin position="402"/>
        <end position="429"/>
    </location>
</feature>
<feature type="region of interest" description="Disordered" evidence="5">
    <location>
        <begin position="463"/>
        <end position="487"/>
    </location>
</feature>
<keyword evidence="4" id="KW-0472">Membrane</keyword>
<keyword evidence="8" id="KW-1185">Reference proteome</keyword>